<dbReference type="InterPro" id="IPR033856">
    <property type="entry name" value="Trp_halogen"/>
</dbReference>
<evidence type="ECO:0000313" key="1">
    <source>
        <dbReference type="EMBL" id="MCE4553949.1"/>
    </source>
</evidence>
<dbReference type="Pfam" id="PF04820">
    <property type="entry name" value="Trp_halogenase"/>
    <property type="match status" value="1"/>
</dbReference>
<evidence type="ECO:0000313" key="2">
    <source>
        <dbReference type="Proteomes" id="UP001200741"/>
    </source>
</evidence>
<dbReference type="PIRSF" id="PIRSF011396">
    <property type="entry name" value="Trp_halogenase"/>
    <property type="match status" value="1"/>
</dbReference>
<gene>
    <name evidence="1" type="ORF">LXT13_05725</name>
</gene>
<proteinExistence type="predicted"/>
<dbReference type="InterPro" id="IPR036188">
    <property type="entry name" value="FAD/NAD-bd_sf"/>
</dbReference>
<dbReference type="Proteomes" id="UP001200741">
    <property type="component" value="Unassembled WGS sequence"/>
</dbReference>
<dbReference type="InterPro" id="IPR006905">
    <property type="entry name" value="Flavin_halogenase"/>
</dbReference>
<dbReference type="PANTHER" id="PTHR43747">
    <property type="entry name" value="FAD-BINDING PROTEIN"/>
    <property type="match status" value="1"/>
</dbReference>
<dbReference type="RefSeq" id="WP_233370701.1">
    <property type="nucleotide sequence ID" value="NZ_JAJTWU010000002.1"/>
</dbReference>
<reference evidence="1 2" key="1">
    <citation type="submission" date="2021-12" db="EMBL/GenBank/DDBJ databases">
        <title>Genome seq of P8.</title>
        <authorList>
            <person name="Seo T."/>
        </authorList>
    </citation>
    <scope>NUCLEOTIDE SEQUENCE [LARGE SCALE GENOMIC DNA]</scope>
    <source>
        <strain evidence="1 2">P8</strain>
    </source>
</reference>
<comment type="caution">
    <text evidence="1">The sequence shown here is derived from an EMBL/GenBank/DDBJ whole genome shotgun (WGS) entry which is preliminary data.</text>
</comment>
<dbReference type="Gene3D" id="3.50.50.60">
    <property type="entry name" value="FAD/NAD(P)-binding domain"/>
    <property type="match status" value="1"/>
</dbReference>
<organism evidence="1 2">
    <name type="scientific">Pelomonas cellulosilytica</name>
    <dbReference type="NCBI Taxonomy" id="2906762"/>
    <lineage>
        <taxon>Bacteria</taxon>
        <taxon>Pseudomonadati</taxon>
        <taxon>Pseudomonadota</taxon>
        <taxon>Betaproteobacteria</taxon>
        <taxon>Burkholderiales</taxon>
        <taxon>Sphaerotilaceae</taxon>
        <taxon>Roseateles</taxon>
    </lineage>
</organism>
<dbReference type="PANTHER" id="PTHR43747:SF4">
    <property type="entry name" value="FLAVIN-DEPENDENT TRYPTOPHAN HALOGENASE"/>
    <property type="match status" value="1"/>
</dbReference>
<accession>A0ABS8XTE8</accession>
<protein>
    <submittedName>
        <fullName evidence="1">Tryptophan 7-halogenase</fullName>
    </submittedName>
</protein>
<dbReference type="SUPFAM" id="SSF51905">
    <property type="entry name" value="FAD/NAD(P)-binding domain"/>
    <property type="match status" value="1"/>
</dbReference>
<sequence>MNHKRRILIVGGGTAGWLTAAYLAKALRLAERSHLEVTVLESPDIGIVGVGEGTFPTIRSTLQFLGIDEARFIRETAATFKQGIRFVDWAEAPAAGQHRQFFHPFEAPYYDEDINLVPYWLLQDETTRVPFAQAMTLQHRVAEAQRAPKRAGGPAYAAPLNYAYHFDAIKLARLLAERARELGVQHLEGTVTQVALDTRGAIAHLDTDRHGRLEAELYVDCTGFRAQLLGALGSPFKSARGQLFADRALACKLPEPPGQDASAPMESCTIATAHEAGWFWDIGLNGARGIGCVYASDYLSDDRAEALLRAHCGPGHNDLAVRSIPFTPGYREQQWVKNCVAVGLSAGFLEPLESTGLVLIEAAVGMIAEMLPHSGPMEAPARRFNELMATRFDNIIGFLKLHYALSRRPEPFWRDNANPATLPARLSDLLEQWRLRPPGRFDFVLDTETFAFFNYQYILYGMGYRTDLSAAREDFPQMAEAQKLFAKIQRFADKAVADLPSHRGLVQQINAGR</sequence>
<keyword evidence="2" id="KW-1185">Reference proteome</keyword>
<dbReference type="EMBL" id="JAJTWU010000002">
    <property type="protein sequence ID" value="MCE4553949.1"/>
    <property type="molecule type" value="Genomic_DNA"/>
</dbReference>
<dbReference type="InterPro" id="IPR050816">
    <property type="entry name" value="Flavin-dep_Halogenase_NPB"/>
</dbReference>
<name>A0ABS8XTE8_9BURK</name>